<dbReference type="HOGENOM" id="CLU_072573_10_3_9"/>
<dbReference type="SUPFAM" id="SSF48317">
    <property type="entry name" value="Acid phosphatase/Vanadium-dependent haloperoxidase"/>
    <property type="match status" value="1"/>
</dbReference>
<dbReference type="InterPro" id="IPR036938">
    <property type="entry name" value="PAP2/HPO_sf"/>
</dbReference>
<evidence type="ECO:0000256" key="1">
    <source>
        <dbReference type="ARBA" id="ARBA00004651"/>
    </source>
</evidence>
<gene>
    <name evidence="9" type="ORF">CSCA_4377</name>
</gene>
<evidence type="ECO:0000256" key="2">
    <source>
        <dbReference type="ARBA" id="ARBA00022475"/>
    </source>
</evidence>
<protein>
    <submittedName>
        <fullName evidence="9">Phosphoesterase PA-phosphatase related</fullName>
    </submittedName>
</protein>
<accession>A0A0E3K3C4</accession>
<feature type="transmembrane region" description="Helical" evidence="7">
    <location>
        <begin position="61"/>
        <end position="79"/>
    </location>
</feature>
<keyword evidence="4" id="KW-0378">Hydrolase</keyword>
<dbReference type="KEGG" id="csq:CSCA_4377"/>
<comment type="subcellular location">
    <subcellularLocation>
        <location evidence="1">Cell membrane</location>
        <topology evidence="1">Multi-pass membrane protein</topology>
    </subcellularLocation>
</comment>
<dbReference type="Gene3D" id="1.20.144.10">
    <property type="entry name" value="Phosphatidic acid phosphatase type 2/haloperoxidase"/>
    <property type="match status" value="1"/>
</dbReference>
<name>A0A0E3K3C4_CLOSL</name>
<feature type="transmembrane region" description="Helical" evidence="7">
    <location>
        <begin position="154"/>
        <end position="172"/>
    </location>
</feature>
<keyword evidence="3 7" id="KW-0812">Transmembrane</keyword>
<dbReference type="InterPro" id="IPR000326">
    <property type="entry name" value="PAP2/HPO"/>
</dbReference>
<dbReference type="PANTHER" id="PTHR14969:SF62">
    <property type="entry name" value="DECAPRENYLPHOSPHORYL-5-PHOSPHORIBOSE PHOSPHATASE RV3807C-RELATED"/>
    <property type="match status" value="1"/>
</dbReference>
<sequence>MKILSHIQHGDTFLLKTINISLKCKCLDIIMPLVTRLASNFSLIAFCLFTELNPNYFIRMVGVKCTISLILSTIISQIFKKSVSRIRPFLIVNNLNIKKIGIDEYSFPSGHTTAAFTICVMISLFCPSITFLLILLASLVGISRIYLGVHYPSDVFAGAILGTLSSFFVFYLI</sequence>
<dbReference type="GO" id="GO:0016787">
    <property type="term" value="F:hydrolase activity"/>
    <property type="evidence" value="ECO:0007669"/>
    <property type="project" value="UniProtKB-KW"/>
</dbReference>
<dbReference type="STRING" id="1548.CSCA_4377"/>
<dbReference type="Proteomes" id="UP000033115">
    <property type="component" value="Chromosome"/>
</dbReference>
<proteinExistence type="predicted"/>
<feature type="transmembrane region" description="Helical" evidence="7">
    <location>
        <begin position="114"/>
        <end position="142"/>
    </location>
</feature>
<evidence type="ECO:0000313" key="10">
    <source>
        <dbReference type="Proteomes" id="UP000033115"/>
    </source>
</evidence>
<feature type="domain" description="Phosphatidic acid phosphatase type 2/haloperoxidase" evidence="8">
    <location>
        <begin position="63"/>
        <end position="170"/>
    </location>
</feature>
<evidence type="ECO:0000256" key="4">
    <source>
        <dbReference type="ARBA" id="ARBA00022801"/>
    </source>
</evidence>
<dbReference type="Pfam" id="PF01569">
    <property type="entry name" value="PAP2"/>
    <property type="match status" value="1"/>
</dbReference>
<keyword evidence="2" id="KW-1003">Cell membrane</keyword>
<dbReference type="GO" id="GO:0005886">
    <property type="term" value="C:plasma membrane"/>
    <property type="evidence" value="ECO:0007669"/>
    <property type="project" value="UniProtKB-SubCell"/>
</dbReference>
<evidence type="ECO:0000256" key="5">
    <source>
        <dbReference type="ARBA" id="ARBA00022989"/>
    </source>
</evidence>
<organism evidence="9 10">
    <name type="scientific">Clostridium scatologenes</name>
    <dbReference type="NCBI Taxonomy" id="1548"/>
    <lineage>
        <taxon>Bacteria</taxon>
        <taxon>Bacillati</taxon>
        <taxon>Bacillota</taxon>
        <taxon>Clostridia</taxon>
        <taxon>Eubacteriales</taxon>
        <taxon>Clostridiaceae</taxon>
        <taxon>Clostridium</taxon>
    </lineage>
</organism>
<evidence type="ECO:0000256" key="6">
    <source>
        <dbReference type="ARBA" id="ARBA00023136"/>
    </source>
</evidence>
<dbReference type="SMART" id="SM00014">
    <property type="entry name" value="acidPPc"/>
    <property type="match status" value="1"/>
</dbReference>
<dbReference type="PANTHER" id="PTHR14969">
    <property type="entry name" value="SPHINGOSINE-1-PHOSPHATE PHOSPHOHYDROLASE"/>
    <property type="match status" value="1"/>
</dbReference>
<reference evidence="9 10" key="1">
    <citation type="journal article" date="2015" name="J. Biotechnol.">
        <title>Complete genome sequence of a malodorant-producing acetogen, Clostridium scatologenes ATCC 25775(T).</title>
        <authorList>
            <person name="Zhu Z."/>
            <person name="Guo T."/>
            <person name="Zheng H."/>
            <person name="Song T."/>
            <person name="Ouyang P."/>
            <person name="Xie J."/>
        </authorList>
    </citation>
    <scope>NUCLEOTIDE SEQUENCE [LARGE SCALE GENOMIC DNA]</scope>
    <source>
        <strain evidence="9 10">ATCC 25775</strain>
    </source>
</reference>
<evidence type="ECO:0000256" key="7">
    <source>
        <dbReference type="SAM" id="Phobius"/>
    </source>
</evidence>
<keyword evidence="10" id="KW-1185">Reference proteome</keyword>
<dbReference type="EMBL" id="CP009933">
    <property type="protein sequence ID" value="AKA71502.1"/>
    <property type="molecule type" value="Genomic_DNA"/>
</dbReference>
<dbReference type="AlphaFoldDB" id="A0A0E3K3C4"/>
<evidence type="ECO:0000256" key="3">
    <source>
        <dbReference type="ARBA" id="ARBA00022692"/>
    </source>
</evidence>
<evidence type="ECO:0000259" key="8">
    <source>
        <dbReference type="SMART" id="SM00014"/>
    </source>
</evidence>
<keyword evidence="5 7" id="KW-1133">Transmembrane helix</keyword>
<keyword evidence="6 7" id="KW-0472">Membrane</keyword>
<feature type="transmembrane region" description="Helical" evidence="7">
    <location>
        <begin position="29"/>
        <end position="49"/>
    </location>
</feature>
<evidence type="ECO:0000313" key="9">
    <source>
        <dbReference type="EMBL" id="AKA71502.1"/>
    </source>
</evidence>
<dbReference type="RefSeq" id="WP_029159364.1">
    <property type="nucleotide sequence ID" value="NZ_CP009933.1"/>
</dbReference>